<dbReference type="Pfam" id="PF00069">
    <property type="entry name" value="Pkinase"/>
    <property type="match status" value="1"/>
</dbReference>
<keyword evidence="5" id="KW-0418">Kinase</keyword>
<feature type="domain" description="Protein kinase" evidence="6">
    <location>
        <begin position="152"/>
        <end position="406"/>
    </location>
</feature>
<dbReference type="FunFam" id="3.30.200.20:FF:000042">
    <property type="entry name" value="Aurora kinase A"/>
    <property type="match status" value="1"/>
</dbReference>
<name>A0A1R2B656_9CILI</name>
<dbReference type="InterPro" id="IPR017441">
    <property type="entry name" value="Protein_kinase_ATP_BS"/>
</dbReference>
<dbReference type="SMART" id="SM00220">
    <property type="entry name" value="S_TKc"/>
    <property type="match status" value="1"/>
</dbReference>
<dbReference type="InterPro" id="IPR000719">
    <property type="entry name" value="Prot_kinase_dom"/>
</dbReference>
<keyword evidence="8" id="KW-1185">Reference proteome</keyword>
<reference evidence="7 8" key="1">
    <citation type="submission" date="2016-11" db="EMBL/GenBank/DDBJ databases">
        <title>The macronuclear genome of Stentor coeruleus: a giant cell with tiny introns.</title>
        <authorList>
            <person name="Slabodnick M."/>
            <person name="Ruby J.G."/>
            <person name="Reiff S.B."/>
            <person name="Swart E.C."/>
            <person name="Gosai S."/>
            <person name="Prabakaran S."/>
            <person name="Witkowska E."/>
            <person name="Larue G.E."/>
            <person name="Fisher S."/>
            <person name="Freeman R.M."/>
            <person name="Gunawardena J."/>
            <person name="Chu W."/>
            <person name="Stover N.A."/>
            <person name="Gregory B.D."/>
            <person name="Nowacki M."/>
            <person name="Derisi J."/>
            <person name="Roy S.W."/>
            <person name="Marshall W.F."/>
            <person name="Sood P."/>
        </authorList>
    </citation>
    <scope>NUCLEOTIDE SEQUENCE [LARGE SCALE GENOMIC DNA]</scope>
    <source>
        <strain evidence="7">WM001</strain>
    </source>
</reference>
<protein>
    <recommendedName>
        <fullName evidence="6">Protein kinase domain-containing protein</fullName>
    </recommendedName>
</protein>
<evidence type="ECO:0000256" key="1">
    <source>
        <dbReference type="ARBA" id="ARBA00011245"/>
    </source>
</evidence>
<evidence type="ECO:0000256" key="5">
    <source>
        <dbReference type="RuleBase" id="RU000304"/>
    </source>
</evidence>
<dbReference type="InterPro" id="IPR008271">
    <property type="entry name" value="Ser/Thr_kinase_AS"/>
</dbReference>
<dbReference type="GO" id="GO:0004674">
    <property type="term" value="F:protein serine/threonine kinase activity"/>
    <property type="evidence" value="ECO:0007669"/>
    <property type="project" value="UniProtKB-KW"/>
</dbReference>
<organism evidence="7 8">
    <name type="scientific">Stentor coeruleus</name>
    <dbReference type="NCBI Taxonomy" id="5963"/>
    <lineage>
        <taxon>Eukaryota</taxon>
        <taxon>Sar</taxon>
        <taxon>Alveolata</taxon>
        <taxon>Ciliophora</taxon>
        <taxon>Postciliodesmatophora</taxon>
        <taxon>Heterotrichea</taxon>
        <taxon>Heterotrichida</taxon>
        <taxon>Stentoridae</taxon>
        <taxon>Stentor</taxon>
    </lineage>
</organism>
<sequence>MATKIRTKNPESRLIVEAMKPYQIDKIDKILEKLSLSNPIERTVSRNQILSSKPLIPMPLPTVQASSNSPQGHSVLEALLAKHTRRFRPPDPPRLQNRPKTVSSLKSKKDILIQSNDIQDKTDKLNDEILTEPIPHSVTISCKKDPIIVGKYEIGDEIGKGAYGTVKIGVNTANNEKVAIKIYEKAGLLNPTRKKNVEREIKILNKLNHPNIIRVINTIETSSAINIVLEYISGCSLSDYLKSRSSRRIEEYQAKGVFKQILLALEFCHNLGITHRDIKLENILLDHEHTVKIIDFGFATYIANDKKVQLFCGTSCYMAPEIVTNKESLGPPTDIWAAGVVLYVLITGTFPFKAPQTKELYSKIQRGMYVIPPTMSSQAREVIKGVFEIDPHKRPTATQLLAYQWMNNGMDKTSSLKSRNLAGISPLFNKTFC</sequence>
<evidence type="ECO:0000256" key="3">
    <source>
        <dbReference type="ARBA" id="ARBA00022840"/>
    </source>
</evidence>
<dbReference type="AlphaFoldDB" id="A0A1R2B656"/>
<dbReference type="PROSITE" id="PS00108">
    <property type="entry name" value="PROTEIN_KINASE_ST"/>
    <property type="match status" value="1"/>
</dbReference>
<evidence type="ECO:0000256" key="4">
    <source>
        <dbReference type="PROSITE-ProRule" id="PRU10141"/>
    </source>
</evidence>
<keyword evidence="5" id="KW-0723">Serine/threonine-protein kinase</keyword>
<dbReference type="EMBL" id="MPUH01000920">
    <property type="protein sequence ID" value="OMJ72226.1"/>
    <property type="molecule type" value="Genomic_DNA"/>
</dbReference>
<evidence type="ECO:0000313" key="7">
    <source>
        <dbReference type="EMBL" id="OMJ72226.1"/>
    </source>
</evidence>
<keyword evidence="3 4" id="KW-0067">ATP-binding</keyword>
<proteinExistence type="inferred from homology"/>
<keyword evidence="5" id="KW-0808">Transferase</keyword>
<dbReference type="GO" id="GO:0005737">
    <property type="term" value="C:cytoplasm"/>
    <property type="evidence" value="ECO:0007669"/>
    <property type="project" value="TreeGrafter"/>
</dbReference>
<comment type="caution">
    <text evidence="7">The sequence shown here is derived from an EMBL/GenBank/DDBJ whole genome shotgun (WGS) entry which is preliminary data.</text>
</comment>
<dbReference type="GO" id="GO:0005524">
    <property type="term" value="F:ATP binding"/>
    <property type="evidence" value="ECO:0007669"/>
    <property type="project" value="UniProtKB-UniRule"/>
</dbReference>
<dbReference type="SUPFAM" id="SSF56112">
    <property type="entry name" value="Protein kinase-like (PK-like)"/>
    <property type="match status" value="1"/>
</dbReference>
<dbReference type="Gene3D" id="1.10.510.10">
    <property type="entry name" value="Transferase(Phosphotransferase) domain 1"/>
    <property type="match status" value="1"/>
</dbReference>
<keyword evidence="2 4" id="KW-0547">Nucleotide-binding</keyword>
<evidence type="ECO:0000313" key="8">
    <source>
        <dbReference type="Proteomes" id="UP000187209"/>
    </source>
</evidence>
<dbReference type="InterPro" id="IPR011009">
    <property type="entry name" value="Kinase-like_dom_sf"/>
</dbReference>
<dbReference type="PROSITE" id="PS50011">
    <property type="entry name" value="PROTEIN_KINASE_DOM"/>
    <property type="match status" value="1"/>
</dbReference>
<dbReference type="GO" id="GO:0035556">
    <property type="term" value="P:intracellular signal transduction"/>
    <property type="evidence" value="ECO:0007669"/>
    <property type="project" value="TreeGrafter"/>
</dbReference>
<dbReference type="OrthoDB" id="68483at2759"/>
<dbReference type="Proteomes" id="UP000187209">
    <property type="component" value="Unassembled WGS sequence"/>
</dbReference>
<dbReference type="PANTHER" id="PTHR24346">
    <property type="entry name" value="MAP/MICROTUBULE AFFINITY-REGULATING KINASE"/>
    <property type="match status" value="1"/>
</dbReference>
<gene>
    <name evidence="7" type="ORF">SteCoe_29401</name>
</gene>
<comment type="similarity">
    <text evidence="5">Belongs to the protein kinase superfamily.</text>
</comment>
<comment type="subunit">
    <text evidence="1">Monomer.</text>
</comment>
<dbReference type="CDD" id="cd14003">
    <property type="entry name" value="STKc_AMPK-like"/>
    <property type="match status" value="1"/>
</dbReference>
<dbReference type="PANTHER" id="PTHR24346:SF30">
    <property type="entry name" value="MATERNAL EMBRYONIC LEUCINE ZIPPER KINASE"/>
    <property type="match status" value="1"/>
</dbReference>
<evidence type="ECO:0000259" key="6">
    <source>
        <dbReference type="PROSITE" id="PS50011"/>
    </source>
</evidence>
<dbReference type="PROSITE" id="PS00107">
    <property type="entry name" value="PROTEIN_KINASE_ATP"/>
    <property type="match status" value="1"/>
</dbReference>
<feature type="binding site" evidence="4">
    <location>
        <position position="181"/>
    </location>
    <ligand>
        <name>ATP</name>
        <dbReference type="ChEBI" id="CHEBI:30616"/>
    </ligand>
</feature>
<evidence type="ECO:0000256" key="2">
    <source>
        <dbReference type="ARBA" id="ARBA00022741"/>
    </source>
</evidence>
<dbReference type="FunFam" id="1.10.510.10:FF:000571">
    <property type="entry name" value="Maternal embryonic leucine zipper kinase"/>
    <property type="match status" value="1"/>
</dbReference>
<accession>A0A1R2B656</accession>